<evidence type="ECO:0000313" key="3">
    <source>
        <dbReference type="EMBL" id="SNZ07084.1"/>
    </source>
</evidence>
<gene>
    <name evidence="3" type="ORF">SAMN06265182_0912</name>
</gene>
<dbReference type="InterPro" id="IPR043128">
    <property type="entry name" value="Rev_trsase/Diguanyl_cyclase"/>
</dbReference>
<dbReference type="OrthoDB" id="9813903at2"/>
<dbReference type="GO" id="GO:0005886">
    <property type="term" value="C:plasma membrane"/>
    <property type="evidence" value="ECO:0007669"/>
    <property type="project" value="TreeGrafter"/>
</dbReference>
<dbReference type="InterPro" id="IPR029787">
    <property type="entry name" value="Nucleotide_cyclase"/>
</dbReference>
<dbReference type="NCBIfam" id="TIGR00254">
    <property type="entry name" value="GGDEF"/>
    <property type="match status" value="1"/>
</dbReference>
<dbReference type="CDD" id="cd01949">
    <property type="entry name" value="GGDEF"/>
    <property type="match status" value="1"/>
</dbReference>
<dbReference type="EMBL" id="OBEI01000002">
    <property type="protein sequence ID" value="SNZ07084.1"/>
    <property type="molecule type" value="Genomic_DNA"/>
</dbReference>
<dbReference type="InterPro" id="IPR000160">
    <property type="entry name" value="GGDEF_dom"/>
</dbReference>
<dbReference type="InterPro" id="IPR050469">
    <property type="entry name" value="Diguanylate_Cyclase"/>
</dbReference>
<dbReference type="PROSITE" id="PS50887">
    <property type="entry name" value="GGDEF"/>
    <property type="match status" value="1"/>
</dbReference>
<dbReference type="GO" id="GO:0052621">
    <property type="term" value="F:diguanylate cyclase activity"/>
    <property type="evidence" value="ECO:0007669"/>
    <property type="project" value="UniProtKB-EC"/>
</dbReference>
<dbReference type="PANTHER" id="PTHR45138:SF24">
    <property type="entry name" value="DIGUANYLATE CYCLASE DGCC-RELATED"/>
    <property type="match status" value="1"/>
</dbReference>
<proteinExistence type="predicted"/>
<evidence type="ECO:0000313" key="4">
    <source>
        <dbReference type="Proteomes" id="UP000219036"/>
    </source>
</evidence>
<dbReference type="EC" id="2.7.7.65" evidence="1"/>
<name>A0A285NC50_9AQUI</name>
<keyword evidence="4" id="KW-1185">Reference proteome</keyword>
<sequence>MKDLVEDISNKLTNFLQKDFENYTDFSSEIQNIKEQYTDLLREILKPELDINSVKPKAFKFGRYLFQNDISYMLLLDINDHFFPEIVEKLSENDCYSKYFHLLEDRFRYLENKVAYGYLTENIKQDKNWIREKLRIIKNSESMLKPFVRDHLVWVNKILEDIRKLRKESSVPIGHNKCEMGKRLEESEGLGIYDEYRDEIITLHKKIHGNALQMYHFLKNKDFKHLLLEYLEFFNLVGKFVSLLGLTFAVMYEEDANLDPLTKVLSRRSLEFILSSQFHISRISKRPLSIAMMDIDNFKQINDRYGHQIGDCVLKKVARLIQDNLRKSDFIFRYGGEEFLILLPFTSKKDAFFVVDKIVKKLSDTQIKCGEFKDRVTISAGISSIDDAKDIYTLVSKADKALYRAKKAGKNRVSV</sequence>
<feature type="domain" description="GGDEF" evidence="2">
    <location>
        <begin position="286"/>
        <end position="415"/>
    </location>
</feature>
<dbReference type="SUPFAM" id="SSF55073">
    <property type="entry name" value="Nucleotide cyclase"/>
    <property type="match status" value="1"/>
</dbReference>
<dbReference type="Proteomes" id="UP000219036">
    <property type="component" value="Unassembled WGS sequence"/>
</dbReference>
<dbReference type="PANTHER" id="PTHR45138">
    <property type="entry name" value="REGULATORY COMPONENTS OF SENSORY TRANSDUCTION SYSTEM"/>
    <property type="match status" value="1"/>
</dbReference>
<dbReference type="Gene3D" id="3.30.70.270">
    <property type="match status" value="1"/>
</dbReference>
<protein>
    <recommendedName>
        <fullName evidence="1">diguanylate cyclase</fullName>
        <ecNumber evidence="1">2.7.7.65</ecNumber>
    </recommendedName>
</protein>
<dbReference type="Pfam" id="PF00990">
    <property type="entry name" value="GGDEF"/>
    <property type="match status" value="1"/>
</dbReference>
<dbReference type="Gene3D" id="1.20.120.30">
    <property type="entry name" value="Aspartate receptor, ligand-binding domain"/>
    <property type="match status" value="1"/>
</dbReference>
<dbReference type="GO" id="GO:0043709">
    <property type="term" value="P:cell adhesion involved in single-species biofilm formation"/>
    <property type="evidence" value="ECO:0007669"/>
    <property type="project" value="TreeGrafter"/>
</dbReference>
<dbReference type="GO" id="GO:1902201">
    <property type="term" value="P:negative regulation of bacterial-type flagellum-dependent cell motility"/>
    <property type="evidence" value="ECO:0007669"/>
    <property type="project" value="TreeGrafter"/>
</dbReference>
<evidence type="ECO:0000259" key="2">
    <source>
        <dbReference type="PROSITE" id="PS50887"/>
    </source>
</evidence>
<dbReference type="FunFam" id="3.30.70.270:FF:000001">
    <property type="entry name" value="Diguanylate cyclase domain protein"/>
    <property type="match status" value="1"/>
</dbReference>
<dbReference type="SMART" id="SM00267">
    <property type="entry name" value="GGDEF"/>
    <property type="match status" value="1"/>
</dbReference>
<dbReference type="RefSeq" id="WP_097000081.1">
    <property type="nucleotide sequence ID" value="NZ_OBEI01000002.1"/>
</dbReference>
<accession>A0A285NC50</accession>
<evidence type="ECO:0000256" key="1">
    <source>
        <dbReference type="ARBA" id="ARBA00012528"/>
    </source>
</evidence>
<reference evidence="4" key="1">
    <citation type="submission" date="2017-09" db="EMBL/GenBank/DDBJ databases">
        <authorList>
            <person name="Varghese N."/>
            <person name="Submissions S."/>
        </authorList>
    </citation>
    <scope>NUCLEOTIDE SEQUENCE [LARGE SCALE GENOMIC DNA]</scope>
    <source>
        <strain evidence="4">DSM 15103</strain>
    </source>
</reference>
<organism evidence="3 4">
    <name type="scientific">Persephonella hydrogeniphila</name>
    <dbReference type="NCBI Taxonomy" id="198703"/>
    <lineage>
        <taxon>Bacteria</taxon>
        <taxon>Pseudomonadati</taxon>
        <taxon>Aquificota</taxon>
        <taxon>Aquificia</taxon>
        <taxon>Aquificales</taxon>
        <taxon>Hydrogenothermaceae</taxon>
        <taxon>Persephonella</taxon>
    </lineage>
</organism>
<dbReference type="AlphaFoldDB" id="A0A285NC50"/>